<dbReference type="InterPro" id="IPR016162">
    <property type="entry name" value="Ald_DH_N"/>
</dbReference>
<name>A0ABZ2ASH8_9TREE</name>
<evidence type="ECO:0000256" key="5">
    <source>
        <dbReference type="ARBA" id="ARBA00024226"/>
    </source>
</evidence>
<comment type="similarity">
    <text evidence="1 7">Belongs to the aldehyde dehydrogenase family.</text>
</comment>
<dbReference type="RefSeq" id="XP_064719641.1">
    <property type="nucleotide sequence ID" value="XM_064863569.1"/>
</dbReference>
<evidence type="ECO:0000256" key="7">
    <source>
        <dbReference type="RuleBase" id="RU003345"/>
    </source>
</evidence>
<evidence type="ECO:0000256" key="3">
    <source>
        <dbReference type="ARBA" id="ARBA00023002"/>
    </source>
</evidence>
<dbReference type="GeneID" id="89988472"/>
<evidence type="ECO:0000256" key="4">
    <source>
        <dbReference type="ARBA" id="ARBA00023027"/>
    </source>
</evidence>
<dbReference type="InterPro" id="IPR016163">
    <property type="entry name" value="Ald_DH_C"/>
</dbReference>
<dbReference type="PANTHER" id="PTHR43521">
    <property type="entry name" value="ALPHA-AMINOADIPIC SEMIALDEHYDE DEHYDROGENASE"/>
    <property type="match status" value="1"/>
</dbReference>
<feature type="domain" description="Aldehyde dehydrogenase" evidence="8">
    <location>
        <begin position="102"/>
        <end position="577"/>
    </location>
</feature>
<dbReference type="EMBL" id="CP143808">
    <property type="protein sequence ID" value="WVO20402.1"/>
    <property type="molecule type" value="Genomic_DNA"/>
</dbReference>
<evidence type="ECO:0000313" key="10">
    <source>
        <dbReference type="Proteomes" id="UP001432216"/>
    </source>
</evidence>
<organism evidence="9 10">
    <name type="scientific">Cryptococcus decagattii</name>
    <dbReference type="NCBI Taxonomy" id="1859122"/>
    <lineage>
        <taxon>Eukaryota</taxon>
        <taxon>Fungi</taxon>
        <taxon>Dikarya</taxon>
        <taxon>Basidiomycota</taxon>
        <taxon>Agaricomycotina</taxon>
        <taxon>Tremellomycetes</taxon>
        <taxon>Tremellales</taxon>
        <taxon>Cryptococcaceae</taxon>
        <taxon>Cryptococcus</taxon>
        <taxon>Cryptococcus gattii species complex</taxon>
    </lineage>
</organism>
<evidence type="ECO:0000256" key="2">
    <source>
        <dbReference type="ARBA" id="ARBA00011881"/>
    </source>
</evidence>
<gene>
    <name evidence="9" type="ORF">IAS62_001698</name>
</gene>
<keyword evidence="10" id="KW-1185">Reference proteome</keyword>
<dbReference type="SUPFAM" id="SSF53720">
    <property type="entry name" value="ALDH-like"/>
    <property type="match status" value="1"/>
</dbReference>
<evidence type="ECO:0000256" key="6">
    <source>
        <dbReference type="PROSITE-ProRule" id="PRU10007"/>
    </source>
</evidence>
<sequence length="600" mass="64120">MQLERGCNKLGWYPKPSCKLLALSWTAPHSYRRTLALLPTRQQRNTTIMRAMSNIIGGAETKVTSASRPLSTRAHAVLSALNIPVDNTAPIPGVFDGQWKGSGEELVSKCPATGEILARVRGASVEETQAAIAKSKEAYRIIRSMPAPKRGEVVRQIREALEAKVSELGDLVSLEMGKIKSEGKGEVQEFIDVCDFATGLSRTMTGRVLPSERPEHVIYEIPNPLGVVGILSAFNFPVAVYLLAERYHRNLTVALATGNSTIWKSAPSTPLTAIAVARLIQPVLEKNGLPGATAALVCGGVDVGKTIVGSEDIPLVSFTGSEKVGKEVGKAVSDRFGKTILELGGNNAVIVDKDADLPLALQSVLFAAVGTAGQRCTSTRRLLLHKSIAKEFLSKLLPVYDAQAPNPHLMVGDPLQTSTLIGPLHNDAAVKKYEETLQAVTSRGGEILTQRSGRIDGMNKEVEGGNWVWPTVVRPKKNDPCWKEEVFAPILYVTEFETLEEAIEINNSVPQGLSSALFTSDLKSLGKWLGPEGSDCGIVNVNVGTSGAEIGAGFGGNKSTGWGRESGGDAWKQYVRWSAATVNYSSKVALAQGVSFGIGA</sequence>
<evidence type="ECO:0000256" key="1">
    <source>
        <dbReference type="ARBA" id="ARBA00009986"/>
    </source>
</evidence>
<dbReference type="EC" id="1.2.1.3" evidence="5"/>
<protein>
    <recommendedName>
        <fullName evidence="5">aldehyde dehydrogenase (NAD(+))</fullName>
        <ecNumber evidence="5">1.2.1.3</ecNumber>
    </recommendedName>
</protein>
<dbReference type="Gene3D" id="3.40.605.10">
    <property type="entry name" value="Aldehyde Dehydrogenase, Chain A, domain 1"/>
    <property type="match status" value="1"/>
</dbReference>
<accession>A0ABZ2ASH8</accession>
<reference evidence="9 10" key="1">
    <citation type="submission" date="2024-01" db="EMBL/GenBank/DDBJ databases">
        <title>Comparative genomics of Cryptococcus and Kwoniella reveals pathogenesis evolution and contrasting modes of karyotype evolution via chromosome fusion or intercentromeric recombination.</title>
        <authorList>
            <person name="Coelho M.A."/>
            <person name="David-Palma M."/>
            <person name="Shea T."/>
            <person name="Bowers K."/>
            <person name="McGinley-Smith S."/>
            <person name="Mohammad A.W."/>
            <person name="Gnirke A."/>
            <person name="Yurkov A.M."/>
            <person name="Nowrousian M."/>
            <person name="Sun S."/>
            <person name="Cuomo C.A."/>
            <person name="Heitman J."/>
        </authorList>
    </citation>
    <scope>NUCLEOTIDE SEQUENCE [LARGE SCALE GENOMIC DNA]</scope>
    <source>
        <strain evidence="9 10">7685027</strain>
    </source>
</reference>
<dbReference type="InterPro" id="IPR044638">
    <property type="entry name" value="ALDH7A1-like"/>
</dbReference>
<dbReference type="Pfam" id="PF00171">
    <property type="entry name" value="Aldedh"/>
    <property type="match status" value="1"/>
</dbReference>
<evidence type="ECO:0000259" key="8">
    <source>
        <dbReference type="Pfam" id="PF00171"/>
    </source>
</evidence>
<dbReference type="InterPro" id="IPR015590">
    <property type="entry name" value="Aldehyde_DH_dom"/>
</dbReference>
<proteinExistence type="inferred from homology"/>
<dbReference type="InterPro" id="IPR029510">
    <property type="entry name" value="Ald_DH_CS_GLU"/>
</dbReference>
<dbReference type="Gene3D" id="3.40.309.10">
    <property type="entry name" value="Aldehyde Dehydrogenase, Chain A, domain 2"/>
    <property type="match status" value="1"/>
</dbReference>
<dbReference type="Proteomes" id="UP001432216">
    <property type="component" value="Chromosome 3"/>
</dbReference>
<feature type="active site" evidence="6">
    <location>
        <position position="342"/>
    </location>
</feature>
<keyword evidence="3 7" id="KW-0560">Oxidoreductase</keyword>
<dbReference type="PANTHER" id="PTHR43521:SF1">
    <property type="entry name" value="ALPHA-AMINOADIPIC SEMIALDEHYDE DEHYDROGENASE"/>
    <property type="match status" value="1"/>
</dbReference>
<comment type="subunit">
    <text evidence="2">Homotetramer.</text>
</comment>
<dbReference type="PROSITE" id="PS00687">
    <property type="entry name" value="ALDEHYDE_DEHYDR_GLU"/>
    <property type="match status" value="1"/>
</dbReference>
<keyword evidence="4" id="KW-0520">NAD</keyword>
<evidence type="ECO:0000313" key="9">
    <source>
        <dbReference type="EMBL" id="WVO20402.1"/>
    </source>
</evidence>
<dbReference type="InterPro" id="IPR016161">
    <property type="entry name" value="Ald_DH/histidinol_DH"/>
</dbReference>